<reference evidence="2" key="1">
    <citation type="submission" date="2020-02" db="EMBL/GenBank/DDBJ databases">
        <authorList>
            <person name="Meier V. D."/>
        </authorList>
    </citation>
    <scope>NUCLEOTIDE SEQUENCE</scope>
    <source>
        <strain evidence="2">AVDCRST_MAG05</strain>
    </source>
</reference>
<sequence length="37" mass="4185">MTLRTKRQQPYARWDGHSSGEARKLSPTNAWELALGA</sequence>
<gene>
    <name evidence="2" type="ORF">AVDCRST_MAG05-5243</name>
</gene>
<proteinExistence type="predicted"/>
<name>A0A6J4U656_9ACTN</name>
<evidence type="ECO:0000313" key="2">
    <source>
        <dbReference type="EMBL" id="CAA9539487.1"/>
    </source>
</evidence>
<accession>A0A6J4U656</accession>
<organism evidence="2">
    <name type="scientific">uncultured Rubrobacteraceae bacterium</name>
    <dbReference type="NCBI Taxonomy" id="349277"/>
    <lineage>
        <taxon>Bacteria</taxon>
        <taxon>Bacillati</taxon>
        <taxon>Actinomycetota</taxon>
        <taxon>Rubrobacteria</taxon>
        <taxon>Rubrobacterales</taxon>
        <taxon>Rubrobacteraceae</taxon>
        <taxon>environmental samples</taxon>
    </lineage>
</organism>
<evidence type="ECO:0000256" key="1">
    <source>
        <dbReference type="SAM" id="MobiDB-lite"/>
    </source>
</evidence>
<feature type="compositionally biased region" description="Basic and acidic residues" evidence="1">
    <location>
        <begin position="14"/>
        <end position="24"/>
    </location>
</feature>
<dbReference type="AlphaFoldDB" id="A0A6J4U656"/>
<feature type="region of interest" description="Disordered" evidence="1">
    <location>
        <begin position="1"/>
        <end position="25"/>
    </location>
</feature>
<dbReference type="EMBL" id="CADCVM010000557">
    <property type="protein sequence ID" value="CAA9539487.1"/>
    <property type="molecule type" value="Genomic_DNA"/>
</dbReference>
<protein>
    <submittedName>
        <fullName evidence="2">Uncharacterized protein</fullName>
    </submittedName>
</protein>